<gene>
    <name evidence="1" type="ORF">KJ970_07370</name>
</gene>
<evidence type="ECO:0000313" key="2">
    <source>
        <dbReference type="Proteomes" id="UP000777784"/>
    </source>
</evidence>
<dbReference type="EMBL" id="JAHJDP010000035">
    <property type="protein sequence ID" value="MBU2690733.1"/>
    <property type="molecule type" value="Genomic_DNA"/>
</dbReference>
<evidence type="ECO:0000313" key="1">
    <source>
        <dbReference type="EMBL" id="MBU2690733.1"/>
    </source>
</evidence>
<sequence length="248" mass="26027">MVILALTVGIVSAGPNQGVRLYVQGNVNGMNTSGHVCTDIPIPSTCEEIDSSAMPDSSGISWYLAVVLSSPVNTPNFNTVVFGLGPYDPHTDGDIIYCGPCIAGALEISTAGWPGPGEGTAMSWAPDCSYSYIEPIYYFGTYNYGGVIPLTAHPVQGGGVVDCSANPQEDSFEAYGEIGGDNPLCWAPPPAPGACCFGPDCVLLLEWQCWEQSGVWYGGACNPDGSPCPPDPTPVQETTWGSIKVIYE</sequence>
<name>A0A948RWA4_UNCEI</name>
<proteinExistence type="predicted"/>
<protein>
    <submittedName>
        <fullName evidence="1">Uncharacterized protein</fullName>
    </submittedName>
</protein>
<reference evidence="1" key="1">
    <citation type="submission" date="2021-05" db="EMBL/GenBank/DDBJ databases">
        <title>Energy efficiency and biological interactions define the core microbiome of deep oligotrophic groundwater.</title>
        <authorList>
            <person name="Mehrshad M."/>
            <person name="Lopez-Fernandez M."/>
            <person name="Bell E."/>
            <person name="Bernier-Latmani R."/>
            <person name="Bertilsson S."/>
            <person name="Dopson M."/>
        </authorList>
    </citation>
    <scope>NUCLEOTIDE SEQUENCE</scope>
    <source>
        <strain evidence="1">Modern_marine.mb.64</strain>
    </source>
</reference>
<organism evidence="1 2">
    <name type="scientific">Eiseniibacteriota bacterium</name>
    <dbReference type="NCBI Taxonomy" id="2212470"/>
    <lineage>
        <taxon>Bacteria</taxon>
        <taxon>Candidatus Eiseniibacteriota</taxon>
    </lineage>
</organism>
<accession>A0A948RWA4</accession>
<dbReference type="AlphaFoldDB" id="A0A948RWA4"/>
<comment type="caution">
    <text evidence="1">The sequence shown here is derived from an EMBL/GenBank/DDBJ whole genome shotgun (WGS) entry which is preliminary data.</text>
</comment>
<dbReference type="Proteomes" id="UP000777784">
    <property type="component" value="Unassembled WGS sequence"/>
</dbReference>